<dbReference type="GO" id="GO:0016887">
    <property type="term" value="F:ATP hydrolysis activity"/>
    <property type="evidence" value="ECO:0007669"/>
    <property type="project" value="InterPro"/>
</dbReference>
<keyword evidence="12" id="KW-0406">Ion transport</keyword>
<dbReference type="VEuPathDB" id="FungiDB:RhiirA1_485211"/>
<reference evidence="15 16" key="2">
    <citation type="submission" date="2017-10" db="EMBL/GenBank/DDBJ databases">
        <title>Genome analyses suggest a sexual origin of heterokaryosis in a supposedly ancient asexual fungus.</title>
        <authorList>
            <person name="Corradi N."/>
            <person name="Sedzielewska K."/>
            <person name="Noel J."/>
            <person name="Charron P."/>
            <person name="Farinelli L."/>
            <person name="Marton T."/>
            <person name="Kruger M."/>
            <person name="Pelin A."/>
            <person name="Brachmann A."/>
            <person name="Corradi N."/>
        </authorList>
    </citation>
    <scope>NUCLEOTIDE SEQUENCE [LARGE SCALE GENOMIC DNA]</scope>
    <source>
        <strain evidence="15 16">A1</strain>
    </source>
</reference>
<dbReference type="PANTHER" id="PTHR43520:SF8">
    <property type="entry name" value="P-TYPE CU(+) TRANSPORTER"/>
    <property type="match status" value="1"/>
</dbReference>
<keyword evidence="8" id="KW-0067">ATP-binding</keyword>
<keyword evidence="5" id="KW-0479">Metal-binding</keyword>
<dbReference type="InterPro" id="IPR001757">
    <property type="entry name" value="P_typ_ATPase"/>
</dbReference>
<dbReference type="GO" id="GO:0140581">
    <property type="term" value="F:P-type monovalent copper transporter activity"/>
    <property type="evidence" value="ECO:0007669"/>
    <property type="project" value="UniProtKB-EC"/>
</dbReference>
<keyword evidence="4 14" id="KW-0812">Transmembrane</keyword>
<keyword evidence="7" id="KW-0187">Copper transport</keyword>
<dbReference type="InterPro" id="IPR023299">
    <property type="entry name" value="ATPase_P-typ_cyto_dom_N"/>
</dbReference>
<dbReference type="EC" id="7.2.2.8" evidence="2"/>
<dbReference type="EMBL" id="LLXH01008924">
    <property type="protein sequence ID" value="PKC50841.1"/>
    <property type="molecule type" value="Genomic_DNA"/>
</dbReference>
<evidence type="ECO:0000256" key="7">
    <source>
        <dbReference type="ARBA" id="ARBA00022796"/>
    </source>
</evidence>
<keyword evidence="3" id="KW-0813">Transport</keyword>
<keyword evidence="11" id="KW-0186">Copper</keyword>
<evidence type="ECO:0000256" key="14">
    <source>
        <dbReference type="SAM" id="Phobius"/>
    </source>
</evidence>
<reference evidence="15 16" key="1">
    <citation type="submission" date="2017-10" db="EMBL/GenBank/DDBJ databases">
        <title>Extensive intraspecific genome diversity in a model arbuscular mycorrhizal fungus.</title>
        <authorList>
            <person name="Chen E.C.H."/>
            <person name="Morin E."/>
            <person name="Baudet D."/>
            <person name="Noel J."/>
            <person name="Ndikumana S."/>
            <person name="Charron P."/>
            <person name="St-Onge C."/>
            <person name="Giorgi J."/>
            <person name="Grigoriev I.V."/>
            <person name="Roux C."/>
            <person name="Martin F.M."/>
            <person name="Corradi N."/>
        </authorList>
    </citation>
    <scope>NUCLEOTIDE SEQUENCE [LARGE SCALE GENOMIC DNA]</scope>
    <source>
        <strain evidence="15 16">A1</strain>
    </source>
</reference>
<dbReference type="GO" id="GO:0016020">
    <property type="term" value="C:membrane"/>
    <property type="evidence" value="ECO:0007669"/>
    <property type="project" value="InterPro"/>
</dbReference>
<evidence type="ECO:0000313" key="16">
    <source>
        <dbReference type="Proteomes" id="UP000232688"/>
    </source>
</evidence>
<evidence type="ECO:0000256" key="13">
    <source>
        <dbReference type="ARBA" id="ARBA00023136"/>
    </source>
</evidence>
<keyword evidence="13 14" id="KW-0472">Membrane</keyword>
<evidence type="ECO:0000256" key="6">
    <source>
        <dbReference type="ARBA" id="ARBA00022741"/>
    </source>
</evidence>
<evidence type="ECO:0000313" key="15">
    <source>
        <dbReference type="EMBL" id="PKC50841.1"/>
    </source>
</evidence>
<sequence>MSLMEELEESGKTAMLASIDGKYAGLVAVADTIKETSKRAIQRLQKMGIEVIMMTGDNVRTAKAIGKSVGVNEVIAEVLPEGKAEEVKKLQAQGKKVAMVGDGINDAPALAVADVGMAIGTGTDVAMEAADITLIRGDLNSIADAIIMSHKTMRNIKQNLFWAFGYNTLGIPIAAAGFLAPW</sequence>
<gene>
    <name evidence="15" type="ORF">RhiirA1_485211</name>
</gene>
<keyword evidence="10 14" id="KW-1133">Transmembrane helix</keyword>
<dbReference type="AlphaFoldDB" id="A0A2N0QIG1"/>
<evidence type="ECO:0000256" key="11">
    <source>
        <dbReference type="ARBA" id="ARBA00023008"/>
    </source>
</evidence>
<evidence type="ECO:0000256" key="4">
    <source>
        <dbReference type="ARBA" id="ARBA00022692"/>
    </source>
</evidence>
<dbReference type="PRINTS" id="PR00119">
    <property type="entry name" value="CATATPASE"/>
</dbReference>
<dbReference type="NCBIfam" id="TIGR01494">
    <property type="entry name" value="ATPase_P-type"/>
    <property type="match status" value="1"/>
</dbReference>
<evidence type="ECO:0000256" key="5">
    <source>
        <dbReference type="ARBA" id="ARBA00022723"/>
    </source>
</evidence>
<comment type="caution">
    <text evidence="15">The sequence shown here is derived from an EMBL/GenBank/DDBJ whole genome shotgun (WGS) entry which is preliminary data.</text>
</comment>
<dbReference type="VEuPathDB" id="FungiDB:FUN_025581"/>
<keyword evidence="6" id="KW-0547">Nucleotide-binding</keyword>
<dbReference type="Pfam" id="PF00702">
    <property type="entry name" value="Hydrolase"/>
    <property type="match status" value="1"/>
</dbReference>
<keyword evidence="9" id="KW-1278">Translocase</keyword>
<dbReference type="GO" id="GO:0005507">
    <property type="term" value="F:copper ion binding"/>
    <property type="evidence" value="ECO:0007669"/>
    <property type="project" value="TreeGrafter"/>
</dbReference>
<proteinExistence type="predicted"/>
<dbReference type="PANTHER" id="PTHR43520">
    <property type="entry name" value="ATP7, ISOFORM B"/>
    <property type="match status" value="1"/>
</dbReference>
<organism evidence="15 16">
    <name type="scientific">Rhizophagus irregularis</name>
    <dbReference type="NCBI Taxonomy" id="588596"/>
    <lineage>
        <taxon>Eukaryota</taxon>
        <taxon>Fungi</taxon>
        <taxon>Fungi incertae sedis</taxon>
        <taxon>Mucoromycota</taxon>
        <taxon>Glomeromycotina</taxon>
        <taxon>Glomeromycetes</taxon>
        <taxon>Glomerales</taxon>
        <taxon>Glomeraceae</taxon>
        <taxon>Rhizophagus</taxon>
    </lineage>
</organism>
<evidence type="ECO:0000256" key="2">
    <source>
        <dbReference type="ARBA" id="ARBA00012517"/>
    </source>
</evidence>
<protein>
    <recommendedName>
        <fullName evidence="2">P-type Cu(+) transporter</fullName>
        <ecNumber evidence="2">7.2.2.8</ecNumber>
    </recommendedName>
</protein>
<dbReference type="GO" id="GO:0055070">
    <property type="term" value="P:copper ion homeostasis"/>
    <property type="evidence" value="ECO:0007669"/>
    <property type="project" value="TreeGrafter"/>
</dbReference>
<evidence type="ECO:0000256" key="10">
    <source>
        <dbReference type="ARBA" id="ARBA00022989"/>
    </source>
</evidence>
<name>A0A2N0QIG1_9GLOM</name>
<feature type="transmembrane region" description="Helical" evidence="14">
    <location>
        <begin position="160"/>
        <end position="180"/>
    </location>
</feature>
<feature type="non-terminal residue" evidence="15">
    <location>
        <position position="182"/>
    </location>
</feature>
<evidence type="ECO:0000256" key="12">
    <source>
        <dbReference type="ARBA" id="ARBA00023065"/>
    </source>
</evidence>
<evidence type="ECO:0000256" key="9">
    <source>
        <dbReference type="ARBA" id="ARBA00022967"/>
    </source>
</evidence>
<dbReference type="GO" id="GO:0012505">
    <property type="term" value="C:endomembrane system"/>
    <property type="evidence" value="ECO:0007669"/>
    <property type="project" value="UniProtKB-SubCell"/>
</dbReference>
<comment type="subcellular location">
    <subcellularLocation>
        <location evidence="1">Endomembrane system</location>
        <topology evidence="1">Multi-pass membrane protein</topology>
    </subcellularLocation>
</comment>
<dbReference type="GO" id="GO:0043682">
    <property type="term" value="F:P-type divalent copper transporter activity"/>
    <property type="evidence" value="ECO:0007669"/>
    <property type="project" value="TreeGrafter"/>
</dbReference>
<dbReference type="FunFam" id="3.40.50.1000:FF:000144">
    <property type="entry name" value="copper-transporting ATPase 1 isoform X2"/>
    <property type="match status" value="1"/>
</dbReference>
<dbReference type="InterPro" id="IPR036412">
    <property type="entry name" value="HAD-like_sf"/>
</dbReference>
<evidence type="ECO:0000256" key="1">
    <source>
        <dbReference type="ARBA" id="ARBA00004127"/>
    </source>
</evidence>
<dbReference type="Proteomes" id="UP000232688">
    <property type="component" value="Unassembled WGS sequence"/>
</dbReference>
<evidence type="ECO:0000256" key="8">
    <source>
        <dbReference type="ARBA" id="ARBA00022840"/>
    </source>
</evidence>
<dbReference type="InterPro" id="IPR023214">
    <property type="entry name" value="HAD_sf"/>
</dbReference>
<dbReference type="SUPFAM" id="SSF56784">
    <property type="entry name" value="HAD-like"/>
    <property type="match status" value="1"/>
</dbReference>
<dbReference type="Gene3D" id="3.40.1110.10">
    <property type="entry name" value="Calcium-transporting ATPase, cytoplasmic domain N"/>
    <property type="match status" value="1"/>
</dbReference>
<dbReference type="GO" id="GO:0005524">
    <property type="term" value="F:ATP binding"/>
    <property type="evidence" value="ECO:0007669"/>
    <property type="project" value="UniProtKB-KW"/>
</dbReference>
<accession>A0A2N0QIG1</accession>
<evidence type="ECO:0000256" key="3">
    <source>
        <dbReference type="ARBA" id="ARBA00022448"/>
    </source>
</evidence>
<dbReference type="Gene3D" id="3.40.50.1000">
    <property type="entry name" value="HAD superfamily/HAD-like"/>
    <property type="match status" value="1"/>
</dbReference>